<dbReference type="GO" id="GO:0032050">
    <property type="term" value="F:clathrin heavy chain binding"/>
    <property type="evidence" value="ECO:0007669"/>
    <property type="project" value="TreeGrafter"/>
</dbReference>
<feature type="region of interest" description="Disordered" evidence="9">
    <location>
        <begin position="1"/>
        <end position="109"/>
    </location>
</feature>
<sequence length="296" mass="32247">MSSSFDTFSNDDDGGSGGYMNYDSYSPAFGSPAAGANEQPPIPSGFGLDDDSSIPPSPDTYGFRSAPLGDFSSSPAPAPVSPFPTGGEESGSGDFFEPDGPILPPPAEMEPEEGFVLREWRRQNAILLEEKERKEKELRNEIILEAEEYKQAFYEKRKLTCESNKVNNREREKLFLAAQEKFHAEADKQYWKAIAELIPNEVPSIEKKRGKKDQEKKPNVVVIQGPKPGKQTDLSRMRQILIKLKHTPPPHMKPPSPPAPAPAKDGATKDGAAKDADAATASKKPAVPSKDIPVGA</sequence>
<name>A0AAX6G327_IRIPA</name>
<evidence type="ECO:0000256" key="2">
    <source>
        <dbReference type="ARBA" id="ARBA00004180"/>
    </source>
</evidence>
<dbReference type="AlphaFoldDB" id="A0AAX6G327"/>
<reference evidence="10" key="2">
    <citation type="submission" date="2023-04" db="EMBL/GenBank/DDBJ databases">
        <authorList>
            <person name="Bruccoleri R.E."/>
            <person name="Oakeley E.J."/>
            <person name="Faust A.-M."/>
            <person name="Dessus-Babus S."/>
            <person name="Altorfer M."/>
            <person name="Burckhardt D."/>
            <person name="Oertli M."/>
            <person name="Naumann U."/>
            <person name="Petersen F."/>
            <person name="Wong J."/>
        </authorList>
    </citation>
    <scope>NUCLEOTIDE SEQUENCE</scope>
    <source>
        <strain evidence="10">GSM-AAB239-AS_SAM_17_03QT</strain>
        <tissue evidence="10">Leaf</tissue>
    </source>
</reference>
<dbReference type="GO" id="GO:0030132">
    <property type="term" value="C:clathrin coat of coated pit"/>
    <property type="evidence" value="ECO:0007669"/>
    <property type="project" value="InterPro"/>
</dbReference>
<keyword evidence="6 7" id="KW-0968">Cytoplasmic vesicle</keyword>
<dbReference type="PANTHER" id="PTHR10639:SF7">
    <property type="entry name" value="CLATHRIN LIGHT CHAIN"/>
    <property type="match status" value="1"/>
</dbReference>
<accession>A0AAX6G327</accession>
<evidence type="ECO:0000256" key="1">
    <source>
        <dbReference type="ARBA" id="ARBA00003913"/>
    </source>
</evidence>
<dbReference type="GO" id="GO:0072583">
    <property type="term" value="P:clathrin-dependent endocytosis"/>
    <property type="evidence" value="ECO:0007669"/>
    <property type="project" value="TreeGrafter"/>
</dbReference>
<evidence type="ECO:0000256" key="8">
    <source>
        <dbReference type="SAM" id="Coils"/>
    </source>
</evidence>
<comment type="caution">
    <text evidence="10">The sequence shown here is derived from an EMBL/GenBank/DDBJ whole genome shotgun (WGS) entry which is preliminary data.</text>
</comment>
<evidence type="ECO:0000256" key="9">
    <source>
        <dbReference type="SAM" id="MobiDB-lite"/>
    </source>
</evidence>
<feature type="region of interest" description="Disordered" evidence="9">
    <location>
        <begin position="202"/>
        <end position="296"/>
    </location>
</feature>
<gene>
    <name evidence="10" type="ORF">M6B38_387705</name>
</gene>
<dbReference type="InterPro" id="IPR000996">
    <property type="entry name" value="Clathrin_L-chain"/>
</dbReference>
<comment type="similarity">
    <text evidence="3 7">Belongs to the clathrin light chain family.</text>
</comment>
<evidence type="ECO:0000313" key="10">
    <source>
        <dbReference type="EMBL" id="KAJ6822728.1"/>
    </source>
</evidence>
<evidence type="ECO:0000256" key="3">
    <source>
        <dbReference type="ARBA" id="ARBA00005263"/>
    </source>
</evidence>
<feature type="compositionally biased region" description="Pro residues" evidence="9">
    <location>
        <begin position="249"/>
        <end position="261"/>
    </location>
</feature>
<keyword evidence="8" id="KW-0175">Coiled coil</keyword>
<dbReference type="Pfam" id="PF01086">
    <property type="entry name" value="Clathrin_lg_ch"/>
    <property type="match status" value="1"/>
</dbReference>
<dbReference type="GO" id="GO:0005198">
    <property type="term" value="F:structural molecule activity"/>
    <property type="evidence" value="ECO:0007669"/>
    <property type="project" value="InterPro"/>
</dbReference>
<dbReference type="Proteomes" id="UP001140949">
    <property type="component" value="Unassembled WGS sequence"/>
</dbReference>
<reference evidence="10" key="1">
    <citation type="journal article" date="2023" name="GigaByte">
        <title>Genome assembly of the bearded iris, Iris pallida Lam.</title>
        <authorList>
            <person name="Bruccoleri R.E."/>
            <person name="Oakeley E.J."/>
            <person name="Faust A.M.E."/>
            <person name="Altorfer M."/>
            <person name="Dessus-Babus S."/>
            <person name="Burckhardt D."/>
            <person name="Oertli M."/>
            <person name="Naumann U."/>
            <person name="Petersen F."/>
            <person name="Wong J."/>
        </authorList>
    </citation>
    <scope>NUCLEOTIDE SEQUENCE</scope>
    <source>
        <strain evidence="10">GSM-AAB239-AS_SAM_17_03QT</strain>
    </source>
</reference>
<feature type="compositionally biased region" description="Basic and acidic residues" evidence="9">
    <location>
        <begin position="266"/>
        <end position="277"/>
    </location>
</feature>
<dbReference type="GO" id="GO:0006886">
    <property type="term" value="P:intracellular protein transport"/>
    <property type="evidence" value="ECO:0007669"/>
    <property type="project" value="InterPro"/>
</dbReference>
<protein>
    <recommendedName>
        <fullName evidence="7">Clathrin light chain</fullName>
    </recommendedName>
</protein>
<keyword evidence="5 7" id="KW-0168">Coated pit</keyword>
<keyword evidence="11" id="KW-1185">Reference proteome</keyword>
<dbReference type="GO" id="GO:0030130">
    <property type="term" value="C:clathrin coat of trans-Golgi network vesicle"/>
    <property type="evidence" value="ECO:0007669"/>
    <property type="project" value="InterPro"/>
</dbReference>
<organism evidence="10 11">
    <name type="scientific">Iris pallida</name>
    <name type="common">Sweet iris</name>
    <dbReference type="NCBI Taxonomy" id="29817"/>
    <lineage>
        <taxon>Eukaryota</taxon>
        <taxon>Viridiplantae</taxon>
        <taxon>Streptophyta</taxon>
        <taxon>Embryophyta</taxon>
        <taxon>Tracheophyta</taxon>
        <taxon>Spermatophyta</taxon>
        <taxon>Magnoliopsida</taxon>
        <taxon>Liliopsida</taxon>
        <taxon>Asparagales</taxon>
        <taxon>Iridaceae</taxon>
        <taxon>Iridoideae</taxon>
        <taxon>Irideae</taxon>
        <taxon>Iris</taxon>
    </lineage>
</organism>
<evidence type="ECO:0000313" key="11">
    <source>
        <dbReference type="Proteomes" id="UP001140949"/>
    </source>
</evidence>
<keyword evidence="4 7" id="KW-0472">Membrane</keyword>
<dbReference type="EMBL" id="JANAVB010023996">
    <property type="protein sequence ID" value="KAJ6822728.1"/>
    <property type="molecule type" value="Genomic_DNA"/>
</dbReference>
<evidence type="ECO:0000256" key="4">
    <source>
        <dbReference type="ARBA" id="ARBA00023136"/>
    </source>
</evidence>
<evidence type="ECO:0000256" key="6">
    <source>
        <dbReference type="ARBA" id="ARBA00023329"/>
    </source>
</evidence>
<evidence type="ECO:0000256" key="7">
    <source>
        <dbReference type="RuleBase" id="RU363137"/>
    </source>
</evidence>
<evidence type="ECO:0000256" key="5">
    <source>
        <dbReference type="ARBA" id="ARBA00023176"/>
    </source>
</evidence>
<proteinExistence type="inferred from homology"/>
<comment type="subcellular location">
    <subcellularLocation>
        <location evidence="2 7">Cytoplasmic vesicle membrane</location>
        <topology evidence="2 7">Peripheral membrane protein</topology>
        <orientation evidence="2 7">Cytoplasmic side</orientation>
    </subcellularLocation>
    <subcellularLocation>
        <location evidence="7">Membrane</location>
        <location evidence="7">Coated pit</location>
        <topology evidence="7">Peripheral membrane protein</topology>
        <orientation evidence="7">Cytoplasmic side</orientation>
    </subcellularLocation>
    <text evidence="7">Cytoplasmic face of coated pits and vesicles.</text>
</comment>
<comment type="function">
    <text evidence="1 7">Clathrin is the major protein of the polyhedral coat of coated pits and vesicles.</text>
</comment>
<feature type="coiled-coil region" evidence="8">
    <location>
        <begin position="117"/>
        <end position="148"/>
    </location>
</feature>
<dbReference type="PANTHER" id="PTHR10639">
    <property type="entry name" value="CLATHRIN LIGHT CHAIN"/>
    <property type="match status" value="1"/>
</dbReference>
<feature type="compositionally biased region" description="Basic and acidic residues" evidence="9">
    <location>
        <begin position="204"/>
        <end position="218"/>
    </location>
</feature>